<dbReference type="Pfam" id="PF01817">
    <property type="entry name" value="CM_2"/>
    <property type="match status" value="1"/>
</dbReference>
<dbReference type="SMART" id="SM00830">
    <property type="entry name" value="CM_2"/>
    <property type="match status" value="1"/>
</dbReference>
<dbReference type="NCBIfam" id="NF005894">
    <property type="entry name" value="PRK07857.1"/>
    <property type="match status" value="1"/>
</dbReference>
<dbReference type="InterPro" id="IPR002701">
    <property type="entry name" value="CM_II_prokaryot"/>
</dbReference>
<name>A0A561TSX7_9ACTN</name>
<evidence type="ECO:0000313" key="2">
    <source>
        <dbReference type="EMBL" id="TWF90211.1"/>
    </source>
</evidence>
<dbReference type="NCBIfam" id="TIGR01808">
    <property type="entry name" value="CM_M_hiGC-arch"/>
    <property type="match status" value="1"/>
</dbReference>
<gene>
    <name evidence="2" type="ORF">FHX73_13255</name>
</gene>
<keyword evidence="3" id="KW-1185">Reference proteome</keyword>
<evidence type="ECO:0000259" key="1">
    <source>
        <dbReference type="PROSITE" id="PS51168"/>
    </source>
</evidence>
<dbReference type="EMBL" id="VIWT01000003">
    <property type="protein sequence ID" value="TWF90211.1"/>
    <property type="molecule type" value="Genomic_DNA"/>
</dbReference>
<accession>A0A561TSX7</accession>
<feature type="domain" description="Chorismate mutase" evidence="1">
    <location>
        <begin position="12"/>
        <end position="114"/>
    </location>
</feature>
<dbReference type="RefSeq" id="WP_145909433.1">
    <property type="nucleotide sequence ID" value="NZ_BAAAMZ010000001.1"/>
</dbReference>
<dbReference type="GO" id="GO:0004106">
    <property type="term" value="F:chorismate mutase activity"/>
    <property type="evidence" value="ECO:0007669"/>
    <property type="project" value="InterPro"/>
</dbReference>
<comment type="caution">
    <text evidence="2">The sequence shown here is derived from an EMBL/GenBank/DDBJ whole genome shotgun (WGS) entry which is preliminary data.</text>
</comment>
<organism evidence="2 3">
    <name type="scientific">Kitasatospora viridis</name>
    <dbReference type="NCBI Taxonomy" id="281105"/>
    <lineage>
        <taxon>Bacteria</taxon>
        <taxon>Bacillati</taxon>
        <taxon>Actinomycetota</taxon>
        <taxon>Actinomycetes</taxon>
        <taxon>Kitasatosporales</taxon>
        <taxon>Streptomycetaceae</taxon>
        <taxon>Kitasatospora</taxon>
    </lineage>
</organism>
<dbReference type="SUPFAM" id="SSF48600">
    <property type="entry name" value="Chorismate mutase II"/>
    <property type="match status" value="1"/>
</dbReference>
<evidence type="ECO:0000313" key="3">
    <source>
        <dbReference type="Proteomes" id="UP000317940"/>
    </source>
</evidence>
<dbReference type="InterPro" id="IPR010958">
    <property type="entry name" value="Chorismate_mutase_highGC-bac"/>
</dbReference>
<protein>
    <submittedName>
        <fullName evidence="2">Chorismate mutase</fullName>
    </submittedName>
</protein>
<dbReference type="PROSITE" id="PS51168">
    <property type="entry name" value="CHORISMATE_MUT_2"/>
    <property type="match status" value="1"/>
</dbReference>
<dbReference type="OrthoDB" id="3213864at2"/>
<dbReference type="InterPro" id="IPR036979">
    <property type="entry name" value="CM_dom_sf"/>
</dbReference>
<proteinExistence type="predicted"/>
<sequence length="114" mass="12247">MNTNGSAASLGTSADDRIQNERATIDALDDQIIESIKRRALISRKIQQVRAEEGGPRLVLSREMSVLEHYRTGLGPVGTDVAARILDLCRGALHAAFEVPAQPAPAAEGERRGT</sequence>
<dbReference type="Proteomes" id="UP000317940">
    <property type="component" value="Unassembled WGS sequence"/>
</dbReference>
<reference evidence="2 3" key="1">
    <citation type="submission" date="2019-06" db="EMBL/GenBank/DDBJ databases">
        <title>Sequencing the genomes of 1000 actinobacteria strains.</title>
        <authorList>
            <person name="Klenk H.-P."/>
        </authorList>
    </citation>
    <scope>NUCLEOTIDE SEQUENCE [LARGE SCALE GENOMIC DNA]</scope>
    <source>
        <strain evidence="2 3">DSM 44826</strain>
    </source>
</reference>
<dbReference type="AlphaFoldDB" id="A0A561TSX7"/>
<dbReference type="GO" id="GO:0046417">
    <property type="term" value="P:chorismate metabolic process"/>
    <property type="evidence" value="ECO:0007669"/>
    <property type="project" value="InterPro"/>
</dbReference>
<dbReference type="InterPro" id="IPR036263">
    <property type="entry name" value="Chorismate_II_sf"/>
</dbReference>
<dbReference type="Gene3D" id="1.20.59.10">
    <property type="entry name" value="Chorismate mutase"/>
    <property type="match status" value="1"/>
</dbReference>